<dbReference type="Proteomes" id="UP000237000">
    <property type="component" value="Unassembled WGS sequence"/>
</dbReference>
<evidence type="ECO:0000313" key="2">
    <source>
        <dbReference type="EMBL" id="PON98824.1"/>
    </source>
</evidence>
<dbReference type="InParanoid" id="A0A2P5FM18"/>
<keyword evidence="3" id="KW-1185">Reference proteome</keyword>
<organism evidence="2 3">
    <name type="scientific">Trema orientale</name>
    <name type="common">Charcoal tree</name>
    <name type="synonym">Celtis orientalis</name>
    <dbReference type="NCBI Taxonomy" id="63057"/>
    <lineage>
        <taxon>Eukaryota</taxon>
        <taxon>Viridiplantae</taxon>
        <taxon>Streptophyta</taxon>
        <taxon>Embryophyta</taxon>
        <taxon>Tracheophyta</taxon>
        <taxon>Spermatophyta</taxon>
        <taxon>Magnoliopsida</taxon>
        <taxon>eudicotyledons</taxon>
        <taxon>Gunneridae</taxon>
        <taxon>Pentapetalae</taxon>
        <taxon>rosids</taxon>
        <taxon>fabids</taxon>
        <taxon>Rosales</taxon>
        <taxon>Cannabaceae</taxon>
        <taxon>Trema</taxon>
    </lineage>
</organism>
<evidence type="ECO:0000259" key="1">
    <source>
        <dbReference type="Pfam" id="PF05770"/>
    </source>
</evidence>
<name>A0A2P5FM18_TREOI</name>
<evidence type="ECO:0000313" key="3">
    <source>
        <dbReference type="Proteomes" id="UP000237000"/>
    </source>
</evidence>
<keyword evidence="2" id="KW-0418">Kinase</keyword>
<dbReference type="AlphaFoldDB" id="A0A2P5FM18"/>
<sequence length="91" mass="10241">MIAPSLTRWCSSLTVTASTSATDCDAGVRERDGVIFKVYMVRKYIKCVKMTSLPGVSEEEKLGDWRACYLFRRCRISPSMRGLTIKTLGKL</sequence>
<dbReference type="InterPro" id="IPR040464">
    <property type="entry name" value="InsP(3)kin_ATP-grasp"/>
</dbReference>
<dbReference type="EMBL" id="JXTC01000022">
    <property type="protein sequence ID" value="PON98824.1"/>
    <property type="molecule type" value="Genomic_DNA"/>
</dbReference>
<gene>
    <name evidence="2" type="ORF">TorRG33x02_054390</name>
</gene>
<dbReference type="Pfam" id="PF05770">
    <property type="entry name" value="Ins134_P3_kin"/>
    <property type="match status" value="1"/>
</dbReference>
<comment type="caution">
    <text evidence="2">The sequence shown here is derived from an EMBL/GenBank/DDBJ whole genome shotgun (WGS) entry which is preliminary data.</text>
</comment>
<proteinExistence type="predicted"/>
<dbReference type="OrthoDB" id="1716113at2759"/>
<keyword evidence="2" id="KW-0808">Transferase</keyword>
<protein>
    <submittedName>
        <fullName evidence="2">Inositol-tetrakisphosphate 1-kinase</fullName>
    </submittedName>
</protein>
<feature type="domain" description="Inositol 1,3,4-trisphosphate 5/6-kinase ATP-grasp" evidence="1">
    <location>
        <begin position="32"/>
        <end position="64"/>
    </location>
</feature>
<reference evidence="3" key="1">
    <citation type="submission" date="2016-06" db="EMBL/GenBank/DDBJ databases">
        <title>Parallel loss of symbiosis genes in relatives of nitrogen-fixing non-legume Parasponia.</title>
        <authorList>
            <person name="Van Velzen R."/>
            <person name="Holmer R."/>
            <person name="Bu F."/>
            <person name="Rutten L."/>
            <person name="Van Zeijl A."/>
            <person name="Liu W."/>
            <person name="Santuari L."/>
            <person name="Cao Q."/>
            <person name="Sharma T."/>
            <person name="Shen D."/>
            <person name="Roswanjaya Y."/>
            <person name="Wardhani T."/>
            <person name="Kalhor M.S."/>
            <person name="Jansen J."/>
            <person name="Van den Hoogen J."/>
            <person name="Gungor B."/>
            <person name="Hartog M."/>
            <person name="Hontelez J."/>
            <person name="Verver J."/>
            <person name="Yang W.-C."/>
            <person name="Schijlen E."/>
            <person name="Repin R."/>
            <person name="Schilthuizen M."/>
            <person name="Schranz E."/>
            <person name="Heidstra R."/>
            <person name="Miyata K."/>
            <person name="Fedorova E."/>
            <person name="Kohlen W."/>
            <person name="Bisseling T."/>
            <person name="Smit S."/>
            <person name="Geurts R."/>
        </authorList>
    </citation>
    <scope>NUCLEOTIDE SEQUENCE [LARGE SCALE GENOMIC DNA]</scope>
    <source>
        <strain evidence="3">cv. RG33-2</strain>
    </source>
</reference>
<accession>A0A2P5FM18</accession>
<dbReference type="GO" id="GO:0016301">
    <property type="term" value="F:kinase activity"/>
    <property type="evidence" value="ECO:0007669"/>
    <property type="project" value="UniProtKB-KW"/>
</dbReference>